<keyword evidence="4" id="KW-0378">Hydrolase</keyword>
<organism evidence="7 8">
    <name type="scientific">Myxozyma melibiosi</name>
    <dbReference type="NCBI Taxonomy" id="54550"/>
    <lineage>
        <taxon>Eukaryota</taxon>
        <taxon>Fungi</taxon>
        <taxon>Dikarya</taxon>
        <taxon>Ascomycota</taxon>
        <taxon>Saccharomycotina</taxon>
        <taxon>Lipomycetes</taxon>
        <taxon>Lipomycetales</taxon>
        <taxon>Lipomycetaceae</taxon>
        <taxon>Myxozyma</taxon>
    </lineage>
</organism>
<evidence type="ECO:0000256" key="4">
    <source>
        <dbReference type="RuleBase" id="RU000454"/>
    </source>
</evidence>
<evidence type="ECO:0000256" key="5">
    <source>
        <dbReference type="SAM" id="SignalP"/>
    </source>
</evidence>
<dbReference type="PANTHER" id="PTHR47966">
    <property type="entry name" value="BETA-SITE APP-CLEAVING ENZYME, ISOFORM A-RELATED"/>
    <property type="match status" value="1"/>
</dbReference>
<gene>
    <name evidence="7" type="ORF">BZA70DRAFT_1112</name>
</gene>
<dbReference type="SUPFAM" id="SSF50630">
    <property type="entry name" value="Acid proteases"/>
    <property type="match status" value="1"/>
</dbReference>
<keyword evidence="2 5" id="KW-0732">Signal</keyword>
<dbReference type="InterPro" id="IPR001461">
    <property type="entry name" value="Aspartic_peptidase_A1"/>
</dbReference>
<keyword evidence="8" id="KW-1185">Reference proteome</keyword>
<evidence type="ECO:0000256" key="1">
    <source>
        <dbReference type="ARBA" id="ARBA00007447"/>
    </source>
</evidence>
<dbReference type="GeneID" id="90034927"/>
<dbReference type="InterPro" id="IPR033121">
    <property type="entry name" value="PEPTIDASE_A1"/>
</dbReference>
<evidence type="ECO:0000256" key="3">
    <source>
        <dbReference type="ARBA" id="ARBA00022750"/>
    </source>
</evidence>
<accession>A0ABR1FAZ6</accession>
<keyword evidence="3 4" id="KW-0064">Aspartyl protease</keyword>
<evidence type="ECO:0000259" key="6">
    <source>
        <dbReference type="PROSITE" id="PS51767"/>
    </source>
</evidence>
<dbReference type="PROSITE" id="PS00141">
    <property type="entry name" value="ASP_PROTEASE"/>
    <property type="match status" value="1"/>
</dbReference>
<dbReference type="Proteomes" id="UP001498771">
    <property type="component" value="Unassembled WGS sequence"/>
</dbReference>
<dbReference type="EMBL" id="JBBJBU010000001">
    <property type="protein sequence ID" value="KAK7207022.1"/>
    <property type="molecule type" value="Genomic_DNA"/>
</dbReference>
<name>A0ABR1FAZ6_9ASCO</name>
<dbReference type="PROSITE" id="PS51767">
    <property type="entry name" value="PEPTIDASE_A1"/>
    <property type="match status" value="1"/>
</dbReference>
<sequence length="489" mass="52712">MICSTQLLLLLLAAAGLSASTSHPPSHISFPLTQHKSSHRFAPHPAIPHASALHDLALGHGLTSASVDVAYTSAVYTITVGVGTPPQPQTLLIDTGSSDMLVFSAASKQCRSSSFGCGGGYNPVDSRTSKNLDMSFVFGFANQSATARGTFVRDNVHIGDFVVRDQPFAMIEDSVLDFDIEGVLGLGYKSKQQSDFKYETLASKITAREQTASTMRLLSRPRPVFSLYLGSRVEDVESGIDKQTHDSHLSAYFRTSSSKSNIGKSSLVPQPSLDLGFIDETKHTGDMLAFIPCTTADDFMIRVHDINFVDSNDRFHSLIEPVYPVSTAPVDNSDEAAPKLDMLLDSGTIGILIHDTVADAIAAAISADATYDESLPGYRLPCSAMSSPLQGHLEFSFLVYQDSTDSSSPSPSSSFETFKTIRVSLAELHRKFVSTSASNDGQCVLDVVRESTYGVGNILGTAFMSSVYAVFDVDRHRVGIAQAAYYNLR</sequence>
<comment type="caution">
    <text evidence="7">The sequence shown here is derived from an EMBL/GenBank/DDBJ whole genome shotgun (WGS) entry which is preliminary data.</text>
</comment>
<proteinExistence type="inferred from homology"/>
<reference evidence="7 8" key="1">
    <citation type="submission" date="2024-03" db="EMBL/GenBank/DDBJ databases">
        <title>Genome-scale model development and genomic sequencing of the oleaginous clade Lipomyces.</title>
        <authorList>
            <consortium name="Lawrence Berkeley National Laboratory"/>
            <person name="Czajka J.J."/>
            <person name="Han Y."/>
            <person name="Kim J."/>
            <person name="Mondo S.J."/>
            <person name="Hofstad B.A."/>
            <person name="Robles A."/>
            <person name="Haridas S."/>
            <person name="Riley R."/>
            <person name="LaButti K."/>
            <person name="Pangilinan J."/>
            <person name="Andreopoulos W."/>
            <person name="Lipzen A."/>
            <person name="Yan J."/>
            <person name="Wang M."/>
            <person name="Ng V."/>
            <person name="Grigoriev I.V."/>
            <person name="Spatafora J.W."/>
            <person name="Magnuson J.K."/>
            <person name="Baker S.E."/>
            <person name="Pomraning K.R."/>
        </authorList>
    </citation>
    <scope>NUCLEOTIDE SEQUENCE [LARGE SCALE GENOMIC DNA]</scope>
    <source>
        <strain evidence="7 8">Phaff 52-87</strain>
    </source>
</reference>
<dbReference type="Pfam" id="PF00026">
    <property type="entry name" value="Asp"/>
    <property type="match status" value="2"/>
</dbReference>
<feature type="chain" id="PRO_5047368067" evidence="5">
    <location>
        <begin position="20"/>
        <end position="489"/>
    </location>
</feature>
<dbReference type="PANTHER" id="PTHR47966:SF65">
    <property type="entry name" value="ASPARTIC-TYPE ENDOPEPTIDASE"/>
    <property type="match status" value="1"/>
</dbReference>
<dbReference type="Gene3D" id="2.40.70.10">
    <property type="entry name" value="Acid Proteases"/>
    <property type="match status" value="2"/>
</dbReference>
<keyword evidence="4" id="KW-0645">Protease</keyword>
<comment type="similarity">
    <text evidence="1 4">Belongs to the peptidase A1 family.</text>
</comment>
<dbReference type="PRINTS" id="PR00792">
    <property type="entry name" value="PEPSIN"/>
</dbReference>
<evidence type="ECO:0000256" key="2">
    <source>
        <dbReference type="ARBA" id="ARBA00022729"/>
    </source>
</evidence>
<dbReference type="RefSeq" id="XP_064770055.1">
    <property type="nucleotide sequence ID" value="XM_064909415.1"/>
</dbReference>
<protein>
    <submittedName>
        <fullName evidence="7">Aspartic peptidase domain-containing protein</fullName>
    </submittedName>
</protein>
<feature type="signal peptide" evidence="5">
    <location>
        <begin position="1"/>
        <end position="19"/>
    </location>
</feature>
<dbReference type="InterPro" id="IPR001969">
    <property type="entry name" value="Aspartic_peptidase_AS"/>
</dbReference>
<evidence type="ECO:0000313" key="8">
    <source>
        <dbReference type="Proteomes" id="UP001498771"/>
    </source>
</evidence>
<dbReference type="InterPro" id="IPR021109">
    <property type="entry name" value="Peptidase_aspartic_dom_sf"/>
</dbReference>
<feature type="domain" description="Peptidase A1" evidence="6">
    <location>
        <begin position="76"/>
        <end position="481"/>
    </location>
</feature>
<evidence type="ECO:0000313" key="7">
    <source>
        <dbReference type="EMBL" id="KAK7207022.1"/>
    </source>
</evidence>